<dbReference type="Gene3D" id="2.60.40.10">
    <property type="entry name" value="Immunoglobulins"/>
    <property type="match status" value="1"/>
</dbReference>
<evidence type="ECO:0008006" key="6">
    <source>
        <dbReference type="Google" id="ProtNLM"/>
    </source>
</evidence>
<dbReference type="InterPro" id="IPR003877">
    <property type="entry name" value="SPRY_dom"/>
</dbReference>
<dbReference type="EMBL" id="UYYF01004635">
    <property type="protein sequence ID" value="VDN06015.1"/>
    <property type="molecule type" value="Genomic_DNA"/>
</dbReference>
<feature type="domain" description="B30.2/SPRY" evidence="2">
    <location>
        <begin position="84"/>
        <end position="274"/>
    </location>
</feature>
<evidence type="ECO:0000313" key="5">
    <source>
        <dbReference type="Proteomes" id="UP000276776"/>
    </source>
</evidence>
<protein>
    <recommendedName>
        <fullName evidence="6">B30.2/SPRY domain-containing protein</fullName>
    </recommendedName>
</protein>
<dbReference type="PROSITE" id="PS50188">
    <property type="entry name" value="B302_SPRY"/>
    <property type="match status" value="1"/>
</dbReference>
<dbReference type="InterPro" id="IPR036116">
    <property type="entry name" value="FN3_sf"/>
</dbReference>
<dbReference type="Pfam" id="PF00622">
    <property type="entry name" value="SPRY"/>
    <property type="match status" value="1"/>
</dbReference>
<keyword evidence="1" id="KW-0175">Coiled coil</keyword>
<dbReference type="InterPro" id="IPR013783">
    <property type="entry name" value="Ig-like_fold"/>
</dbReference>
<dbReference type="SMART" id="SM00060">
    <property type="entry name" value="FN3"/>
    <property type="match status" value="1"/>
</dbReference>
<dbReference type="FunFam" id="2.60.40.10:FF:000178">
    <property type="entry name" value="E3 ubiquitin-protein ligase TRIM9 isoform X1"/>
    <property type="match status" value="1"/>
</dbReference>
<dbReference type="InterPro" id="IPR013320">
    <property type="entry name" value="ConA-like_dom_sf"/>
</dbReference>
<name>A0A3P7KN95_THECL</name>
<reference evidence="4 5" key="1">
    <citation type="submission" date="2018-11" db="EMBL/GenBank/DDBJ databases">
        <authorList>
            <consortium name="Pathogen Informatics"/>
        </authorList>
    </citation>
    <scope>NUCLEOTIDE SEQUENCE [LARGE SCALE GENOMIC DNA]</scope>
</reference>
<dbReference type="SUPFAM" id="SSF49899">
    <property type="entry name" value="Concanavalin A-like lectins/glucanases"/>
    <property type="match status" value="1"/>
</dbReference>
<gene>
    <name evidence="4" type="ORF">TCLT_LOCUS8454</name>
</gene>
<sequence length="282" mass="30872">MNFINLVPNAPIIKTAECTAENNSVTIVWKAKDDGCAVDGFVLEIDSGTDEGLFKEVYCGVDTICTIDGLHFNTVYNARVKAFNAAGESDYSDIICLQTATVAWFQLSKSASQTDLNLSNECMSVTATTVEYRTLCGSIAFSRGIHYWEVTIERHVGNADIVVGVAQSAFNRHIMLGKDLHGWSMYIDGERSWYLHNEMHHSRITGGICAGSVIGVLLDCDHGTLAFYVNDNRRNFEGQFLAFRNMPRGLYYPAFSVNCDSLVTVHTGLAAPSSSGSSDCSN</sequence>
<dbReference type="PANTHER" id="PTHR24099:SF15">
    <property type="entry name" value="E3 UBIQUITIN-PROTEIN LIGASE TRIM9"/>
    <property type="match status" value="1"/>
</dbReference>
<evidence type="ECO:0000313" key="4">
    <source>
        <dbReference type="EMBL" id="VDN06015.1"/>
    </source>
</evidence>
<dbReference type="STRING" id="103827.A0A3P7KN95"/>
<dbReference type="SMART" id="SM00449">
    <property type="entry name" value="SPRY"/>
    <property type="match status" value="1"/>
</dbReference>
<dbReference type="InterPro" id="IPR001870">
    <property type="entry name" value="B30.2/SPRY"/>
</dbReference>
<dbReference type="GO" id="GO:0007411">
    <property type="term" value="P:axon guidance"/>
    <property type="evidence" value="ECO:0007669"/>
    <property type="project" value="TreeGrafter"/>
</dbReference>
<dbReference type="OrthoDB" id="295536at2759"/>
<evidence type="ECO:0000259" key="3">
    <source>
        <dbReference type="PROSITE" id="PS50853"/>
    </source>
</evidence>
<dbReference type="CDD" id="cd12889">
    <property type="entry name" value="SPRY_PRY_TRIM67_9"/>
    <property type="match status" value="1"/>
</dbReference>
<dbReference type="PROSITE" id="PS50853">
    <property type="entry name" value="FN3"/>
    <property type="match status" value="1"/>
</dbReference>
<dbReference type="GO" id="GO:0043005">
    <property type="term" value="C:neuron projection"/>
    <property type="evidence" value="ECO:0007669"/>
    <property type="project" value="TreeGrafter"/>
</dbReference>
<dbReference type="AlphaFoldDB" id="A0A3P7KN95"/>
<proteinExistence type="predicted"/>
<dbReference type="Pfam" id="PF00041">
    <property type="entry name" value="fn3"/>
    <property type="match status" value="1"/>
</dbReference>
<dbReference type="Gene3D" id="2.60.120.920">
    <property type="match status" value="1"/>
</dbReference>
<dbReference type="PANTHER" id="PTHR24099">
    <property type="entry name" value="E3 UBIQUITIN-PROTEIN LIGASE TRIM36-RELATED"/>
    <property type="match status" value="1"/>
</dbReference>
<accession>A0A3P7KN95</accession>
<evidence type="ECO:0000256" key="1">
    <source>
        <dbReference type="ARBA" id="ARBA00023054"/>
    </source>
</evidence>
<keyword evidence="5" id="KW-1185">Reference proteome</keyword>
<feature type="domain" description="Fibronectin type-III" evidence="3">
    <location>
        <begin position="7"/>
        <end position="102"/>
    </location>
</feature>
<organism evidence="4 5">
    <name type="scientific">Thelazia callipaeda</name>
    <name type="common">Oriental eyeworm</name>
    <name type="synonym">Parasitic nematode</name>
    <dbReference type="NCBI Taxonomy" id="103827"/>
    <lineage>
        <taxon>Eukaryota</taxon>
        <taxon>Metazoa</taxon>
        <taxon>Ecdysozoa</taxon>
        <taxon>Nematoda</taxon>
        <taxon>Chromadorea</taxon>
        <taxon>Rhabditida</taxon>
        <taxon>Spirurina</taxon>
        <taxon>Spiruromorpha</taxon>
        <taxon>Thelazioidea</taxon>
        <taxon>Thelaziidae</taxon>
        <taxon>Thelazia</taxon>
    </lineage>
</organism>
<dbReference type="InterPro" id="IPR003961">
    <property type="entry name" value="FN3_dom"/>
</dbReference>
<evidence type="ECO:0000259" key="2">
    <source>
        <dbReference type="PROSITE" id="PS50188"/>
    </source>
</evidence>
<dbReference type="SUPFAM" id="SSF49265">
    <property type="entry name" value="Fibronectin type III"/>
    <property type="match status" value="1"/>
</dbReference>
<dbReference type="InterPro" id="IPR043136">
    <property type="entry name" value="B30.2/SPRY_sf"/>
</dbReference>
<dbReference type="InterPro" id="IPR050617">
    <property type="entry name" value="E3_ligase_FN3/SPRY"/>
</dbReference>
<dbReference type="CDD" id="cd00063">
    <property type="entry name" value="FN3"/>
    <property type="match status" value="1"/>
</dbReference>
<dbReference type="Proteomes" id="UP000276776">
    <property type="component" value="Unassembled WGS sequence"/>
</dbReference>